<sequence>MDEVPDSCRRAGRICTHDGVDVCAEEQDPPVAQTIVRGRFPVDRDNFPYVVHDVGFYLRGAPRLGQLATADEVDVNPHVIRRIRPRLSVYDLLGHFLVIPQSGGMLRQCMAAFESAMRLTFPHAMDRAWTRYAAILSCVYAIMLFSWNCDDGYVVCPTWSHRCLDRPIIAMDCQGLVHQITHSNWWRLPRAIRLLGEEETHVVVCPWCNHPAILDEDDINCGTFRCGVDARGQPLPIHARPSIISAMRAGLEDILPGCGRIFFVSITNDGVEARRTADPSV</sequence>
<evidence type="ECO:0000313" key="1">
    <source>
        <dbReference type="EMBL" id="GBH22282.1"/>
    </source>
</evidence>
<reference evidence="1" key="1">
    <citation type="submission" date="2017-04" db="EMBL/GenBank/DDBJ databases">
        <title>Unveiling RNA virosphere associated with marine microorganisms.</title>
        <authorList>
            <person name="Urayama S."/>
            <person name="Takaki Y."/>
            <person name="Nishi S."/>
            <person name="Yoshida Y."/>
            <person name="Deguchi S."/>
            <person name="Takai K."/>
            <person name="Nunoura T."/>
        </authorList>
    </citation>
    <scope>NUCLEOTIDE SEQUENCE</scope>
</reference>
<accession>A0A2V0RKX4</accession>
<protein>
    <submittedName>
        <fullName evidence="1">Uncharacterized protein</fullName>
    </submittedName>
</protein>
<name>A0A2V0RKX4_9ZZZZ</name>
<organism evidence="1">
    <name type="scientific">viral metagenome</name>
    <dbReference type="NCBI Taxonomy" id="1070528"/>
    <lineage>
        <taxon>unclassified sequences</taxon>
        <taxon>metagenomes</taxon>
        <taxon>organismal metagenomes</taxon>
    </lineage>
</organism>
<proteinExistence type="predicted"/>
<comment type="caution">
    <text evidence="1">The sequence shown here is derived from an EMBL/GenBank/DDBJ whole genome shotgun (WGS) entry which is preliminary data.</text>
</comment>
<dbReference type="EMBL" id="BDQB01000173">
    <property type="protein sequence ID" value="GBH22282.1"/>
    <property type="molecule type" value="Genomic_RNA"/>
</dbReference>
<dbReference type="AlphaFoldDB" id="A0A2V0RKX4"/>